<protein>
    <submittedName>
        <fullName evidence="2">Uncharacterized protein</fullName>
    </submittedName>
</protein>
<gene>
    <name evidence="2" type="ORF">ENV60_01750</name>
</gene>
<organism evidence="2">
    <name type="scientific">candidate division WOR-3 bacterium</name>
    <dbReference type="NCBI Taxonomy" id="2052148"/>
    <lineage>
        <taxon>Bacteria</taxon>
        <taxon>Bacteria division WOR-3</taxon>
    </lineage>
</organism>
<accession>A0A7C4TG44</accession>
<evidence type="ECO:0000256" key="1">
    <source>
        <dbReference type="SAM" id="Phobius"/>
    </source>
</evidence>
<keyword evidence="1" id="KW-0472">Membrane</keyword>
<comment type="caution">
    <text evidence="2">The sequence shown here is derived from an EMBL/GenBank/DDBJ whole genome shotgun (WGS) entry which is preliminary data.</text>
</comment>
<feature type="transmembrane region" description="Helical" evidence="1">
    <location>
        <begin position="71"/>
        <end position="94"/>
    </location>
</feature>
<feature type="transmembrane region" description="Helical" evidence="1">
    <location>
        <begin position="157"/>
        <end position="175"/>
    </location>
</feature>
<keyword evidence="1" id="KW-0812">Transmembrane</keyword>
<reference evidence="2" key="1">
    <citation type="journal article" date="2020" name="mSystems">
        <title>Genome- and Community-Level Interaction Insights into Carbon Utilization and Element Cycling Functions of Hydrothermarchaeota in Hydrothermal Sediment.</title>
        <authorList>
            <person name="Zhou Z."/>
            <person name="Liu Y."/>
            <person name="Xu W."/>
            <person name="Pan J."/>
            <person name="Luo Z.H."/>
            <person name="Li M."/>
        </authorList>
    </citation>
    <scope>NUCLEOTIDE SEQUENCE [LARGE SCALE GENOMIC DNA]</scope>
    <source>
        <strain evidence="2">SpSt-774</strain>
    </source>
</reference>
<dbReference type="AlphaFoldDB" id="A0A7C4TG44"/>
<dbReference type="EMBL" id="DTGZ01000032">
    <property type="protein sequence ID" value="HGV97003.1"/>
    <property type="molecule type" value="Genomic_DNA"/>
</dbReference>
<proteinExistence type="predicted"/>
<feature type="transmembrane region" description="Helical" evidence="1">
    <location>
        <begin position="132"/>
        <end position="151"/>
    </location>
</feature>
<feature type="transmembrane region" description="Helical" evidence="1">
    <location>
        <begin position="7"/>
        <end position="25"/>
    </location>
</feature>
<feature type="transmembrane region" description="Helical" evidence="1">
    <location>
        <begin position="31"/>
        <end position="50"/>
    </location>
</feature>
<name>A0A7C4TG44_UNCW3</name>
<keyword evidence="1" id="KW-1133">Transmembrane helix</keyword>
<sequence>MKRQFYYKRFIWIIFIILYSGLFFYNCLSPYHNWFFSYIYTMILIIWLCREYYQKKLFFQPSFFPVEAHNYILRGLFALFFYSSFVLGITTIVWWQKFRIFNNFLLPVVGICLLGYGIYLREQIPKLERIQATTRFYLSILLIIFSMALGYDSYFLIIYTIVIGLPLVLLQIGHYKKAIRAIDY</sequence>
<feature type="transmembrane region" description="Helical" evidence="1">
    <location>
        <begin position="100"/>
        <end position="120"/>
    </location>
</feature>
<evidence type="ECO:0000313" key="2">
    <source>
        <dbReference type="EMBL" id="HGV97003.1"/>
    </source>
</evidence>